<accession>A0AAW1UUF3</accession>
<dbReference type="EMBL" id="JARQZJ010000098">
    <property type="protein sequence ID" value="KAK9886120.1"/>
    <property type="molecule type" value="Genomic_DNA"/>
</dbReference>
<gene>
    <name evidence="1" type="ORF">WA026_014906</name>
</gene>
<sequence>MGRKHGIPTRECVMKNLKKLSAKLDDSPCCQIKAFPCCTCTGPVCFQPTSFGHQCYLVPNSSHSCCSCDIRSKKSCGPFPPSCDDIFSYKPRTSCAPIRNSKLCQQNPTTCFGGNCQGRCCKYNCYCCKPKCFCNIRKCPCRRHQCNRFCMPTCHCRSWGCTPTNCYHKRHCRCSSPCSFKFRNCRAGNLCCRCNTICLPRSFSDTTITRKNVLGKSLRCSKSVELRGGILYRGCDCDKRNGLQDRCLRYCCINNPKCKLNPAKCHCSKFSCGKHLSKRYSRRKCNCSYTCYVCKPRKYMTPLIPCYPETKICCCRKQTERSAKKELGCQCCPSMQEAQCLCSLCSSEEQLPITKHSSVPPVELCCMNASPCPSHRVSPCPSPCSVKCPPSCFVPQSTPCQEQFCSCCSASCQRTSPITYHTSSNSHSCLCGQRECICNERTQFDPKFESRCVSCKSPCHNDCNYS</sequence>
<dbReference type="Proteomes" id="UP001431783">
    <property type="component" value="Unassembled WGS sequence"/>
</dbReference>
<evidence type="ECO:0000313" key="2">
    <source>
        <dbReference type="Proteomes" id="UP001431783"/>
    </source>
</evidence>
<name>A0AAW1UUF3_9CUCU</name>
<reference evidence="1 2" key="1">
    <citation type="submission" date="2023-03" db="EMBL/GenBank/DDBJ databases">
        <title>Genome insight into feeding habits of ladybird beetles.</title>
        <authorList>
            <person name="Li H.-S."/>
            <person name="Huang Y.-H."/>
            <person name="Pang H."/>
        </authorList>
    </citation>
    <scope>NUCLEOTIDE SEQUENCE [LARGE SCALE GENOMIC DNA]</scope>
    <source>
        <strain evidence="1">SYSU_2023b</strain>
        <tissue evidence="1">Whole body</tissue>
    </source>
</reference>
<protein>
    <submittedName>
        <fullName evidence="1">Uncharacterized protein</fullName>
    </submittedName>
</protein>
<organism evidence="1 2">
    <name type="scientific">Henosepilachna vigintioctopunctata</name>
    <dbReference type="NCBI Taxonomy" id="420089"/>
    <lineage>
        <taxon>Eukaryota</taxon>
        <taxon>Metazoa</taxon>
        <taxon>Ecdysozoa</taxon>
        <taxon>Arthropoda</taxon>
        <taxon>Hexapoda</taxon>
        <taxon>Insecta</taxon>
        <taxon>Pterygota</taxon>
        <taxon>Neoptera</taxon>
        <taxon>Endopterygota</taxon>
        <taxon>Coleoptera</taxon>
        <taxon>Polyphaga</taxon>
        <taxon>Cucujiformia</taxon>
        <taxon>Coccinelloidea</taxon>
        <taxon>Coccinellidae</taxon>
        <taxon>Epilachninae</taxon>
        <taxon>Epilachnini</taxon>
        <taxon>Henosepilachna</taxon>
    </lineage>
</organism>
<comment type="caution">
    <text evidence="1">The sequence shown here is derived from an EMBL/GenBank/DDBJ whole genome shotgun (WGS) entry which is preliminary data.</text>
</comment>
<keyword evidence="2" id="KW-1185">Reference proteome</keyword>
<proteinExistence type="predicted"/>
<dbReference type="AlphaFoldDB" id="A0AAW1UUF3"/>
<evidence type="ECO:0000313" key="1">
    <source>
        <dbReference type="EMBL" id="KAK9886120.1"/>
    </source>
</evidence>